<dbReference type="InterPro" id="IPR027417">
    <property type="entry name" value="P-loop_NTPase"/>
</dbReference>
<evidence type="ECO:0000313" key="4">
    <source>
        <dbReference type="Proteomes" id="UP000248917"/>
    </source>
</evidence>
<protein>
    <recommendedName>
        <fullName evidence="5">AAA+ ATPase domain-containing protein</fullName>
    </recommendedName>
</protein>
<dbReference type="OrthoDB" id="9801840at2"/>
<accession>A0A326RN41</accession>
<feature type="domain" description="AAA" evidence="1">
    <location>
        <begin position="20"/>
        <end position="154"/>
    </location>
</feature>
<dbReference type="PANTHER" id="PTHR33295">
    <property type="entry name" value="ATPASE"/>
    <property type="match status" value="1"/>
</dbReference>
<dbReference type="AlphaFoldDB" id="A0A326RN41"/>
<reference evidence="3 4" key="1">
    <citation type="submission" date="2018-06" db="EMBL/GenBank/DDBJ databases">
        <title>Genomic Encyclopedia of Archaeal and Bacterial Type Strains, Phase II (KMG-II): from individual species to whole genera.</title>
        <authorList>
            <person name="Goeker M."/>
        </authorList>
    </citation>
    <scope>NUCLEOTIDE SEQUENCE [LARGE SCALE GENOMIC DNA]</scope>
    <source>
        <strain evidence="3 4">T4</strain>
    </source>
</reference>
<dbReference type="Proteomes" id="UP000248917">
    <property type="component" value="Unassembled WGS sequence"/>
</dbReference>
<gene>
    <name evidence="3" type="ORF">CLV31_11962</name>
</gene>
<dbReference type="Pfam" id="PF13173">
    <property type="entry name" value="AAA_14"/>
    <property type="match status" value="1"/>
</dbReference>
<keyword evidence="4" id="KW-1185">Reference proteome</keyword>
<dbReference type="PANTHER" id="PTHR33295:SF7">
    <property type="entry name" value="ATPASE"/>
    <property type="match status" value="1"/>
</dbReference>
<dbReference type="InterPro" id="IPR041682">
    <property type="entry name" value="AAA_14"/>
</dbReference>
<proteinExistence type="predicted"/>
<dbReference type="Pfam" id="PF13635">
    <property type="entry name" value="DUF4143"/>
    <property type="match status" value="1"/>
</dbReference>
<sequence length="441" mass="50815">MFFERNILSQLQVWTARPKPKPLLLKGARQVGKTSLLKWYGQTHYSKTAYFNFDRQPDLKQFFELTKDPLRIIQNLSLVVGFPIEPKNTLIIFDEIQECKEALNSLKYFEENQEPFHVVGAGSLLGVTLGNFASFPVGKVEFLELFPLTFLEFLTQKDPEMSNYLNSIQLVEPIPDYFFNRILESFRLYMISGGMPEPAKELVESADLSRVETLLENINLAYELDFSKHVPSKDIQKISYIWNSIPSQLAKENKKFLYQVVKPGARAREYEDALTWLIQAGLVYKVNRVNKVGIPLSAYQDLAIFKIYFLDLGLLRSKARLAPNAIIHPTALFSEFKGALAENYVLQSLISQFGELPSYWTSNGKAEVDFLIQVQNSIFPVEVKSGENTRSRSLTVYDEENRPELKLRFSMKNLIHQDHLLNIPLFMADRTRDLVDMMLKK</sequence>
<evidence type="ECO:0000259" key="2">
    <source>
        <dbReference type="Pfam" id="PF13635"/>
    </source>
</evidence>
<organism evidence="3 4">
    <name type="scientific">Algoriphagus aquaeductus</name>
    <dbReference type="NCBI Taxonomy" id="475299"/>
    <lineage>
        <taxon>Bacteria</taxon>
        <taxon>Pseudomonadati</taxon>
        <taxon>Bacteroidota</taxon>
        <taxon>Cytophagia</taxon>
        <taxon>Cytophagales</taxon>
        <taxon>Cyclobacteriaceae</taxon>
        <taxon>Algoriphagus</taxon>
    </lineage>
</organism>
<comment type="caution">
    <text evidence="3">The sequence shown here is derived from an EMBL/GenBank/DDBJ whole genome shotgun (WGS) entry which is preliminary data.</text>
</comment>
<dbReference type="EMBL" id="QKTX01000019">
    <property type="protein sequence ID" value="PZV77649.1"/>
    <property type="molecule type" value="Genomic_DNA"/>
</dbReference>
<dbReference type="InterPro" id="IPR025420">
    <property type="entry name" value="DUF4143"/>
</dbReference>
<dbReference type="SUPFAM" id="SSF52540">
    <property type="entry name" value="P-loop containing nucleoside triphosphate hydrolases"/>
    <property type="match status" value="1"/>
</dbReference>
<evidence type="ECO:0008006" key="5">
    <source>
        <dbReference type="Google" id="ProtNLM"/>
    </source>
</evidence>
<name>A0A326RN41_9BACT</name>
<evidence type="ECO:0000259" key="1">
    <source>
        <dbReference type="Pfam" id="PF13173"/>
    </source>
</evidence>
<feature type="domain" description="DUF4143" evidence="2">
    <location>
        <begin position="225"/>
        <end position="386"/>
    </location>
</feature>
<dbReference type="RefSeq" id="WP_111394743.1">
    <property type="nucleotide sequence ID" value="NZ_JBJINY010000068.1"/>
</dbReference>
<evidence type="ECO:0000313" key="3">
    <source>
        <dbReference type="EMBL" id="PZV77649.1"/>
    </source>
</evidence>